<dbReference type="InterPro" id="IPR055431">
    <property type="entry name" value="RsgI_M"/>
</dbReference>
<dbReference type="GO" id="GO:0005886">
    <property type="term" value="C:plasma membrane"/>
    <property type="evidence" value="ECO:0007669"/>
    <property type="project" value="UniProtKB-SubCell"/>
</dbReference>
<dbReference type="Proteomes" id="UP000678228">
    <property type="component" value="Unassembled WGS sequence"/>
</dbReference>
<dbReference type="RefSeq" id="WP_210598912.1">
    <property type="nucleotide sequence ID" value="NZ_JAGKSQ010000009.1"/>
</dbReference>
<dbReference type="AlphaFoldDB" id="A0A940X0N2"/>
<comment type="subcellular location">
    <subcellularLocation>
        <location evidence="1">Cell membrane</location>
        <topology evidence="1">Single-pass membrane protein</topology>
    </subcellularLocation>
</comment>
<feature type="compositionally biased region" description="Basic and acidic residues" evidence="6">
    <location>
        <begin position="280"/>
        <end position="306"/>
    </location>
</feature>
<proteinExistence type="predicted"/>
<gene>
    <name evidence="9" type="ORF">J7W16_18185</name>
</gene>
<dbReference type="EMBL" id="JAGKSQ010000009">
    <property type="protein sequence ID" value="MBP3953055.1"/>
    <property type="molecule type" value="Genomic_DNA"/>
</dbReference>
<dbReference type="Pfam" id="PF23750">
    <property type="entry name" value="RsgI_M"/>
    <property type="match status" value="1"/>
</dbReference>
<keyword evidence="2" id="KW-1003">Cell membrane</keyword>
<feature type="compositionally biased region" description="Basic and acidic residues" evidence="6">
    <location>
        <begin position="371"/>
        <end position="402"/>
    </location>
</feature>
<feature type="transmembrane region" description="Helical" evidence="7">
    <location>
        <begin position="58"/>
        <end position="77"/>
    </location>
</feature>
<dbReference type="InterPro" id="IPR024449">
    <property type="entry name" value="Anti-sigma_RsgI_N"/>
</dbReference>
<evidence type="ECO:0000256" key="1">
    <source>
        <dbReference type="ARBA" id="ARBA00004162"/>
    </source>
</evidence>
<organism evidence="9 10">
    <name type="scientific">Halalkalibacter suaedae</name>
    <dbReference type="NCBI Taxonomy" id="2822140"/>
    <lineage>
        <taxon>Bacteria</taxon>
        <taxon>Bacillati</taxon>
        <taxon>Bacillota</taxon>
        <taxon>Bacilli</taxon>
        <taxon>Bacillales</taxon>
        <taxon>Bacillaceae</taxon>
        <taxon>Halalkalibacter</taxon>
    </lineage>
</organism>
<evidence type="ECO:0000256" key="7">
    <source>
        <dbReference type="SAM" id="Phobius"/>
    </source>
</evidence>
<dbReference type="PROSITE" id="PS51849">
    <property type="entry name" value="RSGI_N"/>
    <property type="match status" value="1"/>
</dbReference>
<protein>
    <recommendedName>
        <fullName evidence="8">RsgI N-terminal anti-sigma domain-containing protein</fullName>
    </recommendedName>
</protein>
<evidence type="ECO:0000259" key="8">
    <source>
        <dbReference type="PROSITE" id="PS51849"/>
    </source>
</evidence>
<name>A0A940X0N2_9BACI</name>
<evidence type="ECO:0000256" key="5">
    <source>
        <dbReference type="ARBA" id="ARBA00023136"/>
    </source>
</evidence>
<evidence type="ECO:0000256" key="4">
    <source>
        <dbReference type="ARBA" id="ARBA00022989"/>
    </source>
</evidence>
<keyword evidence="4 7" id="KW-1133">Transmembrane helix</keyword>
<keyword evidence="5 7" id="KW-0472">Membrane</keyword>
<feature type="compositionally biased region" description="Basic and acidic residues" evidence="6">
    <location>
        <begin position="313"/>
        <end position="362"/>
    </location>
</feature>
<comment type="caution">
    <text evidence="9">The sequence shown here is derived from an EMBL/GenBank/DDBJ whole genome shotgun (WGS) entry which is preliminary data.</text>
</comment>
<feature type="domain" description="RsgI N-terminal anti-sigma" evidence="8">
    <location>
        <begin position="6"/>
        <end position="55"/>
    </location>
</feature>
<evidence type="ECO:0000313" key="10">
    <source>
        <dbReference type="Proteomes" id="UP000678228"/>
    </source>
</evidence>
<keyword evidence="10" id="KW-1185">Reference proteome</keyword>
<reference evidence="9" key="1">
    <citation type="submission" date="2021-03" db="EMBL/GenBank/DDBJ databases">
        <title>Bacillus suaedae sp. nov., isolated from Suaeda aralocaspica.</title>
        <authorList>
            <person name="Lei R.F.R."/>
        </authorList>
    </citation>
    <scope>NUCLEOTIDE SEQUENCE</scope>
    <source>
        <strain evidence="9">YZJH907-2</strain>
    </source>
</reference>
<keyword evidence="3 7" id="KW-0812">Transmembrane</keyword>
<sequence length="411" mass="46496">MIKQRIEGVIIKVTDNQCVVLSDDGTFQNVPLENNEYPLIGERITYQKKTTSSFPFKMMVLVASLFVTSLLTYSLFYNNHEPHYVAVIDINPSIEIFLDQDYRVLDVVPLNSDASKLMESIETEDSDLYTMVANIVTNSIAKGYLKEDENGILNASIIDLKNESEQPSVEHLSETINEQLLSNNISADVQVFSEGKDFYDQANSEDVSVNKYRMFQILKSKGIAEELVQVQGKSVKQLQEMIVNSVESNSSSNKHDPSKSADQIQDPIDEDTTPIQDPKNSSEKKNEAPGQVEKENAKQAVDKDQVKTPVLKQPKEKDLPAGKQEKQKQEKQEKQKQESEKKETKKPDAPSDAKKNADKQDLLEDEPDEQKEERNEKRNNEAKETQESVPDHVEEKKKDGKDQANSNSNEP</sequence>
<dbReference type="Pfam" id="PF12791">
    <property type="entry name" value="RsgI_N"/>
    <property type="match status" value="1"/>
</dbReference>
<evidence type="ECO:0000313" key="9">
    <source>
        <dbReference type="EMBL" id="MBP3953055.1"/>
    </source>
</evidence>
<feature type="region of interest" description="Disordered" evidence="6">
    <location>
        <begin position="246"/>
        <end position="411"/>
    </location>
</feature>
<evidence type="ECO:0000256" key="2">
    <source>
        <dbReference type="ARBA" id="ARBA00022475"/>
    </source>
</evidence>
<evidence type="ECO:0000256" key="3">
    <source>
        <dbReference type="ARBA" id="ARBA00022692"/>
    </source>
</evidence>
<accession>A0A940X0N2</accession>
<evidence type="ECO:0000256" key="6">
    <source>
        <dbReference type="SAM" id="MobiDB-lite"/>
    </source>
</evidence>